<evidence type="ECO:0000256" key="1">
    <source>
        <dbReference type="SAM" id="MobiDB-lite"/>
    </source>
</evidence>
<gene>
    <name evidence="2" type="ORF">PRZ48_009782</name>
</gene>
<feature type="region of interest" description="Disordered" evidence="1">
    <location>
        <begin position="268"/>
        <end position="287"/>
    </location>
</feature>
<dbReference type="InterPro" id="IPR013922">
    <property type="entry name" value="Cyclin_PHO80-like"/>
</dbReference>
<keyword evidence="3" id="KW-1185">Reference proteome</keyword>
<dbReference type="SUPFAM" id="SSF47954">
    <property type="entry name" value="Cyclin-like"/>
    <property type="match status" value="1"/>
</dbReference>
<dbReference type="Pfam" id="PF06966">
    <property type="entry name" value="DUF1295"/>
    <property type="match status" value="1"/>
</dbReference>
<dbReference type="Gene3D" id="1.10.472.10">
    <property type="entry name" value="Cyclin-like"/>
    <property type="match status" value="1"/>
</dbReference>
<dbReference type="Proteomes" id="UP001305779">
    <property type="component" value="Unassembled WGS sequence"/>
</dbReference>
<dbReference type="CDD" id="cd20558">
    <property type="entry name" value="CYCLIN_ScPCL7-like"/>
    <property type="match status" value="1"/>
</dbReference>
<sequence>MADIKDRTSKDGYKPADWFWDSRRKGPSITGTVVFVITRTLDLPLQWWLLHSGAASGLLNRLGANTVHQQGTTTTALGLSPYHSVVFALAVGSAAKQIYWKLFIGDTVVSVPFSLAISAYNTVLNSLNTFLALWSITSQQSIDQTSLRAFITTCPPALPAGLALYSVGLFTEWYCEIQRKEFKKDPKNKGKPYAGGLFGLARNINYGGYTLWRSGYSMICGGWIWAGLMCTWFASDFIGRAIPSMDAYCEKRYGAQWEQTVAVVETAADTRAASPPPPPDPNLDDATAAVPLHASPTEKTDNPIALDCETWNITSVSALGALRMLIEALEKLADATGDVPPTPPVSRPSTPRSMEMRRMHRRTPSSLKLAQGADGLPSLPIGSPEALPHEPITVEVGAHAEDITLQHAAIARRFFSKVAPPFTLQQYLLRLHHYCPHSPGVYLAAVAYIHHLCVSDLMVPATNRTIHRLSLAAIRVAAKALEDNKWAQERIAKVGGVSNNQLMNLEVTLCFLLDFELYVDERIMARRMFMMQQAAKHGIGARGRLNDQFKLKLPQRMKGLK</sequence>
<dbReference type="PANTHER" id="PTHR15615">
    <property type="match status" value="1"/>
</dbReference>
<organism evidence="2 3">
    <name type="scientific">Zasmidium cellare</name>
    <name type="common">Wine cellar mold</name>
    <name type="synonym">Racodium cellare</name>
    <dbReference type="NCBI Taxonomy" id="395010"/>
    <lineage>
        <taxon>Eukaryota</taxon>
        <taxon>Fungi</taxon>
        <taxon>Dikarya</taxon>
        <taxon>Ascomycota</taxon>
        <taxon>Pezizomycotina</taxon>
        <taxon>Dothideomycetes</taxon>
        <taxon>Dothideomycetidae</taxon>
        <taxon>Mycosphaerellales</taxon>
        <taxon>Mycosphaerellaceae</taxon>
        <taxon>Zasmidium</taxon>
    </lineage>
</organism>
<dbReference type="InterPro" id="IPR036915">
    <property type="entry name" value="Cyclin-like_sf"/>
</dbReference>
<evidence type="ECO:0000313" key="2">
    <source>
        <dbReference type="EMBL" id="KAK4499269.1"/>
    </source>
</evidence>
<dbReference type="InterPro" id="IPR010721">
    <property type="entry name" value="UstE-like"/>
</dbReference>
<dbReference type="Gene3D" id="1.20.120.1630">
    <property type="match status" value="1"/>
</dbReference>
<evidence type="ECO:0000313" key="3">
    <source>
        <dbReference type="Proteomes" id="UP001305779"/>
    </source>
</evidence>
<accession>A0ABR0ECN4</accession>
<feature type="region of interest" description="Disordered" evidence="1">
    <location>
        <begin position="335"/>
        <end position="373"/>
    </location>
</feature>
<name>A0ABR0ECN4_ZASCE</name>
<dbReference type="PANTHER" id="PTHR15615:SF32">
    <property type="entry name" value="PROTEIN KINASE COMPLEX COMPONENT, PUTATIVE (AFU_ORTHOLOGUE AFUA_2G07660)-RELATED"/>
    <property type="match status" value="1"/>
</dbReference>
<protein>
    <submittedName>
        <fullName evidence="2">Uncharacterized protein</fullName>
    </submittedName>
</protein>
<dbReference type="EMBL" id="JAXOVC010000007">
    <property type="protein sequence ID" value="KAK4499269.1"/>
    <property type="molecule type" value="Genomic_DNA"/>
</dbReference>
<proteinExistence type="predicted"/>
<dbReference type="Pfam" id="PF08613">
    <property type="entry name" value="Cyclin"/>
    <property type="match status" value="1"/>
</dbReference>
<reference evidence="2 3" key="1">
    <citation type="journal article" date="2023" name="G3 (Bethesda)">
        <title>A chromosome-level genome assembly of Zasmidium syzygii isolated from banana leaves.</title>
        <authorList>
            <person name="van Westerhoven A.C."/>
            <person name="Mehrabi R."/>
            <person name="Talebi R."/>
            <person name="Steentjes M.B.F."/>
            <person name="Corcolon B."/>
            <person name="Chong P.A."/>
            <person name="Kema G.H.J."/>
            <person name="Seidl M.F."/>
        </authorList>
    </citation>
    <scope>NUCLEOTIDE SEQUENCE [LARGE SCALE GENOMIC DNA]</scope>
    <source>
        <strain evidence="2 3">P124</strain>
    </source>
</reference>
<comment type="caution">
    <text evidence="2">The sequence shown here is derived from an EMBL/GenBank/DDBJ whole genome shotgun (WGS) entry which is preliminary data.</text>
</comment>